<evidence type="ECO:0000313" key="8">
    <source>
        <dbReference type="Proteomes" id="UP000449547"/>
    </source>
</evidence>
<evidence type="ECO:0000313" key="7">
    <source>
        <dbReference type="EMBL" id="KAA8900973.1"/>
    </source>
</evidence>
<keyword evidence="8" id="KW-1185">Reference proteome</keyword>
<organism evidence="7 8">
    <name type="scientific">Diutina rugosa</name>
    <name type="common">Yeast</name>
    <name type="synonym">Candida rugosa</name>
    <dbReference type="NCBI Taxonomy" id="5481"/>
    <lineage>
        <taxon>Eukaryota</taxon>
        <taxon>Fungi</taxon>
        <taxon>Dikarya</taxon>
        <taxon>Ascomycota</taxon>
        <taxon>Saccharomycotina</taxon>
        <taxon>Pichiomycetes</taxon>
        <taxon>Debaryomycetaceae</taxon>
        <taxon>Diutina</taxon>
    </lineage>
</organism>
<dbReference type="GO" id="GO:0000215">
    <property type="term" value="F:tRNA 2'-phosphotransferase activity"/>
    <property type="evidence" value="ECO:0007669"/>
    <property type="project" value="UniProtKB-EC"/>
</dbReference>
<dbReference type="AlphaFoldDB" id="A0A642UKY5"/>
<name>A0A642UKY5_DIURU</name>
<dbReference type="RefSeq" id="XP_034011596.1">
    <property type="nucleotide sequence ID" value="XM_034156095.1"/>
</dbReference>
<gene>
    <name evidence="7" type="ORF">DIURU_003343</name>
</gene>
<dbReference type="InterPro" id="IPR002745">
    <property type="entry name" value="Ptrans_KptA/Tpt1"/>
</dbReference>
<dbReference type="Gene3D" id="1.10.10.970">
    <property type="entry name" value="RNA 2'-phosphotransferase, Tpt1/KptA family, N-terminal domain"/>
    <property type="match status" value="1"/>
</dbReference>
<evidence type="ECO:0000256" key="5">
    <source>
        <dbReference type="ARBA" id="ARBA00023027"/>
    </source>
</evidence>
<evidence type="ECO:0000256" key="2">
    <source>
        <dbReference type="ARBA" id="ARBA00009836"/>
    </source>
</evidence>
<accession>A0A642UKY5</accession>
<dbReference type="VEuPathDB" id="FungiDB:DIURU_003343"/>
<sequence length="206" mass="22886">MEESKHDVRISKALSWLLRHNAEKEGLAIDSRGYVAIDDVLNHHRLKSLKCTRADLDRVVANNAKQRFSIDGDRICATQGHSIKSVANDNMEELTAATIPSEIYHGTYRNKLPLIYQSGGLSRMGRNHVHFTSTQLRNISGARHSANVLIYLDVDRCLTQGLVFYRAKNDAILCSGNDAGIVPLDCFARVVDARTLDPIDMSAVPT</sequence>
<dbReference type="EMBL" id="SWFT01000105">
    <property type="protein sequence ID" value="KAA8900973.1"/>
    <property type="molecule type" value="Genomic_DNA"/>
</dbReference>
<dbReference type="PANTHER" id="PTHR12684:SF2">
    <property type="entry name" value="TRNA 2'-PHOSPHOTRANSFERASE 1"/>
    <property type="match status" value="1"/>
</dbReference>
<dbReference type="OrthoDB" id="419694at2759"/>
<dbReference type="Pfam" id="PF01885">
    <property type="entry name" value="PTS_2-RNA"/>
    <property type="match status" value="1"/>
</dbReference>
<dbReference type="Proteomes" id="UP000449547">
    <property type="component" value="Unassembled WGS sequence"/>
</dbReference>
<proteinExistence type="inferred from homology"/>
<evidence type="ECO:0000256" key="4">
    <source>
        <dbReference type="ARBA" id="ARBA00022679"/>
    </source>
</evidence>
<evidence type="ECO:0000256" key="1">
    <source>
        <dbReference type="ARBA" id="ARBA00003343"/>
    </source>
</evidence>
<dbReference type="SUPFAM" id="SSF56399">
    <property type="entry name" value="ADP-ribosylation"/>
    <property type="match status" value="1"/>
</dbReference>
<evidence type="ECO:0000256" key="3">
    <source>
        <dbReference type="ARBA" id="ARBA00012007"/>
    </source>
</evidence>
<dbReference type="OMA" id="RHGASQM"/>
<dbReference type="PANTHER" id="PTHR12684">
    <property type="entry name" value="PUTATIVE PHOSPHOTRANSFERASE"/>
    <property type="match status" value="1"/>
</dbReference>
<dbReference type="InterPro" id="IPR042080">
    <property type="entry name" value="RNA_2'-PTrans_N"/>
</dbReference>
<comment type="function">
    <text evidence="1">Catalyzes the last step of tRNA splicing, the transfer of the splice junction 2'-phosphate from ligated tRNA to NAD to produce ADP-ribose 1''-2'' cyclic phosphate.</text>
</comment>
<keyword evidence="5" id="KW-0520">NAD</keyword>
<comment type="caution">
    <text evidence="7">The sequence shown here is derived from an EMBL/GenBank/DDBJ whole genome shotgun (WGS) entry which is preliminary data.</text>
</comment>
<dbReference type="InterPro" id="IPR042081">
    <property type="entry name" value="RNA_2'-PTrans_C"/>
</dbReference>
<dbReference type="EC" id="2.7.1.160" evidence="3"/>
<reference evidence="7 8" key="1">
    <citation type="submission" date="2019-07" db="EMBL/GenBank/DDBJ databases">
        <title>Genome assembly of two rare yeast pathogens: Diutina rugosa and Trichomonascus ciferrii.</title>
        <authorList>
            <person name="Mixao V."/>
            <person name="Saus E."/>
            <person name="Hansen A."/>
            <person name="Lass-Flor C."/>
            <person name="Gabaldon T."/>
        </authorList>
    </citation>
    <scope>NUCLEOTIDE SEQUENCE [LARGE SCALE GENOMIC DNA]</scope>
    <source>
        <strain evidence="7 8">CBS 613</strain>
    </source>
</reference>
<dbReference type="Gene3D" id="3.20.170.30">
    <property type="match status" value="1"/>
</dbReference>
<dbReference type="GO" id="GO:0006388">
    <property type="term" value="P:tRNA splicing, via endonucleolytic cleavage and ligation"/>
    <property type="evidence" value="ECO:0007669"/>
    <property type="project" value="TreeGrafter"/>
</dbReference>
<evidence type="ECO:0000256" key="6">
    <source>
        <dbReference type="ARBA" id="ARBA00047949"/>
    </source>
</evidence>
<dbReference type="GeneID" id="54781994"/>
<protein>
    <recommendedName>
        <fullName evidence="3">2'-phosphotransferase</fullName>
        <ecNumber evidence="3">2.7.1.160</ecNumber>
    </recommendedName>
</protein>
<keyword evidence="4" id="KW-0808">Transferase</keyword>
<comment type="catalytic activity">
    <reaction evidence="6">
        <text>2'-phospho-[ligated tRNA] + NAD(+) = mature tRNA + ADP-alpha-D-ribose 1'',2''-cyclic phosphate + nicotinamide</text>
        <dbReference type="Rhea" id="RHEA:23324"/>
        <dbReference type="Rhea" id="RHEA-COMP:11106"/>
        <dbReference type="Rhea" id="RHEA-COMP:11107"/>
        <dbReference type="ChEBI" id="CHEBI:17154"/>
        <dbReference type="ChEBI" id="CHEBI:57540"/>
        <dbReference type="ChEBI" id="CHEBI:76596"/>
        <dbReference type="ChEBI" id="CHEBI:82883"/>
        <dbReference type="ChEBI" id="CHEBI:85027"/>
        <dbReference type="EC" id="2.7.1.160"/>
    </reaction>
</comment>
<comment type="similarity">
    <text evidence="2">Belongs to the KptA/TPT1 family.</text>
</comment>